<feature type="compositionally biased region" description="Basic and acidic residues" evidence="6">
    <location>
        <begin position="65"/>
        <end position="74"/>
    </location>
</feature>
<dbReference type="EMBL" id="CAJQZP010000965">
    <property type="protein sequence ID" value="CAG5003469.1"/>
    <property type="molecule type" value="Genomic_DNA"/>
</dbReference>
<evidence type="ECO:0000256" key="6">
    <source>
        <dbReference type="SAM" id="MobiDB-lite"/>
    </source>
</evidence>
<feature type="domain" description="THAP-type" evidence="7">
    <location>
        <begin position="1"/>
        <end position="63"/>
    </location>
</feature>
<dbReference type="PANTHER" id="PTHR46927:SF3">
    <property type="entry name" value="THAP-TYPE DOMAIN-CONTAINING PROTEIN"/>
    <property type="match status" value="1"/>
</dbReference>
<dbReference type="PROSITE" id="PS50950">
    <property type="entry name" value="ZF_THAP"/>
    <property type="match status" value="1"/>
</dbReference>
<proteinExistence type="predicted"/>
<sequence length="96" mass="11426">MFPKDKTVSKQWLIAIRRDNYTPSKHSRVCKKHFNPDDYALPKEPNTENPTPKLKPKAVPSRFSWNHESEETKEIKRKHAERALQRQMKQRETATL</sequence>
<dbReference type="GO" id="GO:0003677">
    <property type="term" value="F:DNA binding"/>
    <property type="evidence" value="ECO:0007669"/>
    <property type="project" value="UniProtKB-UniRule"/>
</dbReference>
<dbReference type="OrthoDB" id="6930634at2759"/>
<evidence type="ECO:0000256" key="5">
    <source>
        <dbReference type="PROSITE-ProRule" id="PRU00309"/>
    </source>
</evidence>
<feature type="compositionally biased region" description="Basic and acidic residues" evidence="6">
    <location>
        <begin position="81"/>
        <end position="96"/>
    </location>
</feature>
<evidence type="ECO:0000256" key="1">
    <source>
        <dbReference type="ARBA" id="ARBA00022723"/>
    </source>
</evidence>
<name>A0A8S3X587_PARAO</name>
<dbReference type="Pfam" id="PF05485">
    <property type="entry name" value="THAP"/>
    <property type="match status" value="1"/>
</dbReference>
<keyword evidence="4 5" id="KW-0238">DNA-binding</keyword>
<comment type="caution">
    <text evidence="8">The sequence shown here is derived from an EMBL/GenBank/DDBJ whole genome shotgun (WGS) entry which is preliminary data.</text>
</comment>
<dbReference type="Proteomes" id="UP000691718">
    <property type="component" value="Unassembled WGS sequence"/>
</dbReference>
<feature type="region of interest" description="Disordered" evidence="6">
    <location>
        <begin position="24"/>
        <end position="96"/>
    </location>
</feature>
<protein>
    <submittedName>
        <fullName evidence="8">(apollo) hypothetical protein</fullName>
    </submittedName>
</protein>
<dbReference type="PANTHER" id="PTHR46927">
    <property type="entry name" value="AGAP005574-PA"/>
    <property type="match status" value="1"/>
</dbReference>
<evidence type="ECO:0000256" key="3">
    <source>
        <dbReference type="ARBA" id="ARBA00022833"/>
    </source>
</evidence>
<evidence type="ECO:0000313" key="9">
    <source>
        <dbReference type="Proteomes" id="UP000691718"/>
    </source>
</evidence>
<dbReference type="AlphaFoldDB" id="A0A8S3X587"/>
<gene>
    <name evidence="8" type="ORF">PAPOLLO_LOCUS14237</name>
</gene>
<evidence type="ECO:0000259" key="7">
    <source>
        <dbReference type="PROSITE" id="PS50950"/>
    </source>
</evidence>
<dbReference type="InterPro" id="IPR006612">
    <property type="entry name" value="THAP_Znf"/>
</dbReference>
<evidence type="ECO:0000313" key="8">
    <source>
        <dbReference type="EMBL" id="CAG5003469.1"/>
    </source>
</evidence>
<keyword evidence="3" id="KW-0862">Zinc</keyword>
<keyword evidence="2 5" id="KW-0863">Zinc-finger</keyword>
<evidence type="ECO:0000256" key="4">
    <source>
        <dbReference type="ARBA" id="ARBA00023125"/>
    </source>
</evidence>
<dbReference type="InterPro" id="IPR052224">
    <property type="entry name" value="THAP_domain_protein"/>
</dbReference>
<reference evidence="8" key="1">
    <citation type="submission" date="2021-04" db="EMBL/GenBank/DDBJ databases">
        <authorList>
            <person name="Tunstrom K."/>
        </authorList>
    </citation>
    <scope>NUCLEOTIDE SEQUENCE</scope>
</reference>
<evidence type="ECO:0000256" key="2">
    <source>
        <dbReference type="ARBA" id="ARBA00022771"/>
    </source>
</evidence>
<keyword evidence="9" id="KW-1185">Reference proteome</keyword>
<accession>A0A8S3X587</accession>
<keyword evidence="1" id="KW-0479">Metal-binding</keyword>
<dbReference type="GO" id="GO:0008270">
    <property type="term" value="F:zinc ion binding"/>
    <property type="evidence" value="ECO:0007669"/>
    <property type="project" value="UniProtKB-KW"/>
</dbReference>
<organism evidence="8 9">
    <name type="scientific">Parnassius apollo</name>
    <name type="common">Apollo butterfly</name>
    <name type="synonym">Papilio apollo</name>
    <dbReference type="NCBI Taxonomy" id="110799"/>
    <lineage>
        <taxon>Eukaryota</taxon>
        <taxon>Metazoa</taxon>
        <taxon>Ecdysozoa</taxon>
        <taxon>Arthropoda</taxon>
        <taxon>Hexapoda</taxon>
        <taxon>Insecta</taxon>
        <taxon>Pterygota</taxon>
        <taxon>Neoptera</taxon>
        <taxon>Endopterygota</taxon>
        <taxon>Lepidoptera</taxon>
        <taxon>Glossata</taxon>
        <taxon>Ditrysia</taxon>
        <taxon>Papilionoidea</taxon>
        <taxon>Papilionidae</taxon>
        <taxon>Parnassiinae</taxon>
        <taxon>Parnassini</taxon>
        <taxon>Parnassius</taxon>
        <taxon>Parnassius</taxon>
    </lineage>
</organism>